<gene>
    <name evidence="1" type="ORF">NQ176_g1135</name>
</gene>
<organism evidence="1 2">
    <name type="scientific">Zarea fungicola</name>
    <dbReference type="NCBI Taxonomy" id="93591"/>
    <lineage>
        <taxon>Eukaryota</taxon>
        <taxon>Fungi</taxon>
        <taxon>Dikarya</taxon>
        <taxon>Ascomycota</taxon>
        <taxon>Pezizomycotina</taxon>
        <taxon>Sordariomycetes</taxon>
        <taxon>Hypocreomycetidae</taxon>
        <taxon>Hypocreales</taxon>
        <taxon>Cordycipitaceae</taxon>
        <taxon>Zarea</taxon>
    </lineage>
</organism>
<evidence type="ECO:0000313" key="1">
    <source>
        <dbReference type="EMBL" id="KAJ2982819.1"/>
    </source>
</evidence>
<sequence length="833" mass="91612">MAPKTQVGAGWSFTTLLLAIANVLIPLSILIFATGFFPYKPYLPGLAEYEVLETGSPPQPPFNKLIFMVIDALRSDFVYSNGSGFEYTQSLIRNGVAIPFTAHARSPTVTMPRLKAMTTGSIPSFVDLILNIDEGDKSSALTAQDTWLVQLKAKETGKVLLYGDDTWLKLFPAFFDRHDGTSSFFVADFTEVDNNVTRHINGELQNEDWSLMVLHYLGLDHIGHKSGPRSSNMVPKQREMDSIVRILYDSIESEEHLESTLLVVCGDHGMNDAGNHGASSPGETSPALLFLSPKLKGIAPPFEAPTLPKVDFDFYSEVEQSDIVPTLAALLGFPVSKNNLGAFIPDFLPFWSSPKDKIQILLRNARQILRIVTAAFGTEIFDASSSTDPCIKEPTPINDLACEWRRISQRAQVLNDGNIIDKEWLIDTSLWIRKSQDLMSSMASSYDMSRLYTGLGFAGLAALCAVVFSYVEEEHHFWYWSAAIWVGFLGAKSIRQTGKLSSGGWYLVVLLSVRITRSWNQTGQKFAGEPDIVKLFVQTYPAALWIIAITMHMNIAFHVLSNLEGIPFLAAISTTSLLISSAFTFKLAFTAADSPELVMGFAKAINDKFEGQSLIWRARILFLALGAVSVFTIFRGLSSGRCSRSAARLLHELLTILAMTQSRAANVPIFLLSHVVYSLIDARRMAIAEITTSSVIFQYATFFAAGGSNAISSVDLSSAYNGIAGFNVAAVGILTFISNWAGPIYWTSATTILLLEKNRAGDRGVFKQHTALLTVFATASVLFVMGACTALRTHLFIWTVFSPKYLYAIAWNVAQHLMVNIGLSGALFWLGTQ</sequence>
<keyword evidence="2" id="KW-1185">Reference proteome</keyword>
<evidence type="ECO:0000313" key="2">
    <source>
        <dbReference type="Proteomes" id="UP001143910"/>
    </source>
</evidence>
<dbReference type="Proteomes" id="UP001143910">
    <property type="component" value="Unassembled WGS sequence"/>
</dbReference>
<protein>
    <submittedName>
        <fullName evidence="1">Uncharacterized protein</fullName>
    </submittedName>
</protein>
<proteinExistence type="predicted"/>
<comment type="caution">
    <text evidence="1">The sequence shown here is derived from an EMBL/GenBank/DDBJ whole genome shotgun (WGS) entry which is preliminary data.</text>
</comment>
<reference evidence="1" key="1">
    <citation type="submission" date="2022-08" db="EMBL/GenBank/DDBJ databases">
        <title>Genome Sequence of Lecanicillium fungicola.</title>
        <authorList>
            <person name="Buettner E."/>
        </authorList>
    </citation>
    <scope>NUCLEOTIDE SEQUENCE</scope>
    <source>
        <strain evidence="1">Babe33</strain>
    </source>
</reference>
<name>A0ACC1NV89_9HYPO</name>
<accession>A0ACC1NV89</accession>
<dbReference type="EMBL" id="JANJQO010000056">
    <property type="protein sequence ID" value="KAJ2982819.1"/>
    <property type="molecule type" value="Genomic_DNA"/>
</dbReference>